<evidence type="ECO:0000259" key="12">
    <source>
        <dbReference type="Pfam" id="PF07730"/>
    </source>
</evidence>
<dbReference type="PANTHER" id="PTHR24421">
    <property type="entry name" value="NITRATE/NITRITE SENSOR PROTEIN NARX-RELATED"/>
    <property type="match status" value="1"/>
</dbReference>
<keyword evidence="11" id="KW-1133">Transmembrane helix</keyword>
<evidence type="ECO:0000256" key="2">
    <source>
        <dbReference type="ARBA" id="ARBA00012438"/>
    </source>
</evidence>
<evidence type="ECO:0000256" key="1">
    <source>
        <dbReference type="ARBA" id="ARBA00000085"/>
    </source>
</evidence>
<dbReference type="Pfam" id="PF23539">
    <property type="entry name" value="DUF7134"/>
    <property type="match status" value="1"/>
</dbReference>
<dbReference type="InterPro" id="IPR011712">
    <property type="entry name" value="Sig_transdc_His_kin_sub3_dim/P"/>
</dbReference>
<keyword evidence="9" id="KW-0175">Coiled coil</keyword>
<sequence>MRIHISIARWIEEHPVAMNAIVVSALAFMTVWVGTMPMPSASTVLAGALIALPVYLRITWPALAAVLVAAGAVIAVPVMGTWPVGVGIWAVPMVIYRVAATCSRRVRLGVLGLALALTAIFNLSSPRWAGQNLVQAGPADTGIDWWMTIMIFTPVWLVIATSYLLGDVKRSKLERQEAEAQRAQALAERAEALAAWAHRLEVEREQEVRIAAQDERTRIAREMHDVIAHSLSVVITQADGARYAAQENPRAATDSLERISATARGSLAEMRRLLGVLRTGEEHQKAPVPTASDLSDLVRSVRQAGLPVELLLNDAGDALTMLSPGPSLAIYRLVQEALTNALKHAPGATAATVEVRSAPDWVEVAVLNDGLLARDGRTVIPSSGHGLRGLAERMSIYGGQVQAGPLPGNPDRWMVRGWVPTGSASETTADRDTRPPQGARYESSTGRTP</sequence>
<proteinExistence type="predicted"/>
<evidence type="ECO:0000256" key="4">
    <source>
        <dbReference type="ARBA" id="ARBA00022679"/>
    </source>
</evidence>
<keyword evidence="3" id="KW-0597">Phosphoprotein</keyword>
<dbReference type="PANTHER" id="PTHR24421:SF10">
    <property type="entry name" value="NITRATE_NITRITE SENSOR PROTEIN NARQ"/>
    <property type="match status" value="1"/>
</dbReference>
<evidence type="ECO:0000313" key="14">
    <source>
        <dbReference type="EMBL" id="KAA9395517.1"/>
    </source>
</evidence>
<dbReference type="GO" id="GO:0046983">
    <property type="term" value="F:protein dimerization activity"/>
    <property type="evidence" value="ECO:0007669"/>
    <property type="project" value="InterPro"/>
</dbReference>
<organism evidence="14 15">
    <name type="scientific">Kocuria coralli</name>
    <dbReference type="NCBI Taxonomy" id="1461025"/>
    <lineage>
        <taxon>Bacteria</taxon>
        <taxon>Bacillati</taxon>
        <taxon>Actinomycetota</taxon>
        <taxon>Actinomycetes</taxon>
        <taxon>Micrococcales</taxon>
        <taxon>Micrococcaceae</taxon>
        <taxon>Kocuria</taxon>
    </lineage>
</organism>
<evidence type="ECO:0000256" key="7">
    <source>
        <dbReference type="ARBA" id="ARBA00022840"/>
    </source>
</evidence>
<dbReference type="SUPFAM" id="SSF55874">
    <property type="entry name" value="ATPase domain of HSP90 chaperone/DNA topoisomerase II/histidine kinase"/>
    <property type="match status" value="1"/>
</dbReference>
<dbReference type="Proteomes" id="UP000325957">
    <property type="component" value="Unassembled WGS sequence"/>
</dbReference>
<dbReference type="InterPro" id="IPR050482">
    <property type="entry name" value="Sensor_HK_TwoCompSys"/>
</dbReference>
<evidence type="ECO:0000256" key="11">
    <source>
        <dbReference type="SAM" id="Phobius"/>
    </source>
</evidence>
<evidence type="ECO:0000256" key="10">
    <source>
        <dbReference type="SAM" id="MobiDB-lite"/>
    </source>
</evidence>
<feature type="region of interest" description="Disordered" evidence="10">
    <location>
        <begin position="420"/>
        <end position="449"/>
    </location>
</feature>
<keyword evidence="4" id="KW-0808">Transferase</keyword>
<dbReference type="CDD" id="cd16917">
    <property type="entry name" value="HATPase_UhpB-NarQ-NarX-like"/>
    <property type="match status" value="1"/>
</dbReference>
<reference evidence="14 15" key="1">
    <citation type="submission" date="2019-05" db="EMBL/GenBank/DDBJ databases">
        <title>Kocuria coralli sp. nov., a novel actinobacterium isolated from coral reef seawater.</title>
        <authorList>
            <person name="Li J."/>
        </authorList>
    </citation>
    <scope>NUCLEOTIDE SEQUENCE [LARGE SCALE GENOMIC DNA]</scope>
    <source>
        <strain evidence="14 15">SCSIO 13007</strain>
    </source>
</reference>
<feature type="transmembrane region" description="Helical" evidence="11">
    <location>
        <begin position="145"/>
        <end position="165"/>
    </location>
</feature>
<feature type="transmembrane region" description="Helical" evidence="11">
    <location>
        <begin position="16"/>
        <end position="34"/>
    </location>
</feature>
<feature type="transmembrane region" description="Helical" evidence="11">
    <location>
        <begin position="41"/>
        <end position="58"/>
    </location>
</feature>
<dbReference type="InterPro" id="IPR055558">
    <property type="entry name" value="DUF7134"/>
</dbReference>
<feature type="transmembrane region" description="Helical" evidence="11">
    <location>
        <begin position="64"/>
        <end position="96"/>
    </location>
</feature>
<evidence type="ECO:0000313" key="15">
    <source>
        <dbReference type="Proteomes" id="UP000325957"/>
    </source>
</evidence>
<feature type="transmembrane region" description="Helical" evidence="11">
    <location>
        <begin position="108"/>
        <end position="125"/>
    </location>
</feature>
<accession>A0A5J5L0R0</accession>
<dbReference type="Gene3D" id="3.30.565.10">
    <property type="entry name" value="Histidine kinase-like ATPase, C-terminal domain"/>
    <property type="match status" value="1"/>
</dbReference>
<gene>
    <name evidence="14" type="ORF">FCK90_00330</name>
</gene>
<evidence type="ECO:0000256" key="6">
    <source>
        <dbReference type="ARBA" id="ARBA00022777"/>
    </source>
</evidence>
<dbReference type="EC" id="2.7.13.3" evidence="2"/>
<evidence type="ECO:0000256" key="9">
    <source>
        <dbReference type="SAM" id="Coils"/>
    </source>
</evidence>
<evidence type="ECO:0000256" key="3">
    <source>
        <dbReference type="ARBA" id="ARBA00022553"/>
    </source>
</evidence>
<feature type="domain" description="DUF7134" evidence="13">
    <location>
        <begin position="8"/>
        <end position="171"/>
    </location>
</feature>
<evidence type="ECO:0000259" key="13">
    <source>
        <dbReference type="Pfam" id="PF23539"/>
    </source>
</evidence>
<comment type="caution">
    <text evidence="14">The sequence shown here is derived from an EMBL/GenBank/DDBJ whole genome shotgun (WGS) entry which is preliminary data.</text>
</comment>
<dbReference type="InterPro" id="IPR036890">
    <property type="entry name" value="HATPase_C_sf"/>
</dbReference>
<evidence type="ECO:0000256" key="8">
    <source>
        <dbReference type="ARBA" id="ARBA00023012"/>
    </source>
</evidence>
<feature type="domain" description="Signal transduction histidine kinase subgroup 3 dimerisation and phosphoacceptor" evidence="12">
    <location>
        <begin position="215"/>
        <end position="281"/>
    </location>
</feature>
<dbReference type="Gene3D" id="1.20.5.1930">
    <property type="match status" value="1"/>
</dbReference>
<feature type="coiled-coil region" evidence="9">
    <location>
        <begin position="168"/>
        <end position="195"/>
    </location>
</feature>
<dbReference type="GO" id="GO:0016020">
    <property type="term" value="C:membrane"/>
    <property type="evidence" value="ECO:0007669"/>
    <property type="project" value="InterPro"/>
</dbReference>
<dbReference type="RefSeq" id="WP_158032327.1">
    <property type="nucleotide sequence ID" value="NZ_ML708610.1"/>
</dbReference>
<protein>
    <recommendedName>
        <fullName evidence="2">histidine kinase</fullName>
        <ecNumber evidence="2">2.7.13.3</ecNumber>
    </recommendedName>
</protein>
<comment type="catalytic activity">
    <reaction evidence="1">
        <text>ATP + protein L-histidine = ADP + protein N-phospho-L-histidine.</text>
        <dbReference type="EC" id="2.7.13.3"/>
    </reaction>
</comment>
<dbReference type="EMBL" id="SZWF01000001">
    <property type="protein sequence ID" value="KAA9395517.1"/>
    <property type="molecule type" value="Genomic_DNA"/>
</dbReference>
<evidence type="ECO:0000256" key="5">
    <source>
        <dbReference type="ARBA" id="ARBA00022741"/>
    </source>
</evidence>
<keyword evidence="5" id="KW-0547">Nucleotide-binding</keyword>
<dbReference type="Pfam" id="PF07730">
    <property type="entry name" value="HisKA_3"/>
    <property type="match status" value="1"/>
</dbReference>
<keyword evidence="15" id="KW-1185">Reference proteome</keyword>
<keyword evidence="8" id="KW-0902">Two-component regulatory system</keyword>
<keyword evidence="7" id="KW-0067">ATP-binding</keyword>
<keyword evidence="11" id="KW-0472">Membrane</keyword>
<dbReference type="GO" id="GO:0005524">
    <property type="term" value="F:ATP binding"/>
    <property type="evidence" value="ECO:0007669"/>
    <property type="project" value="UniProtKB-KW"/>
</dbReference>
<dbReference type="OrthoDB" id="227596at2"/>
<dbReference type="AlphaFoldDB" id="A0A5J5L0R0"/>
<name>A0A5J5L0R0_9MICC</name>
<keyword evidence="11" id="KW-0812">Transmembrane</keyword>
<keyword evidence="6 14" id="KW-0418">Kinase</keyword>
<dbReference type="GO" id="GO:0000155">
    <property type="term" value="F:phosphorelay sensor kinase activity"/>
    <property type="evidence" value="ECO:0007669"/>
    <property type="project" value="InterPro"/>
</dbReference>